<feature type="compositionally biased region" description="Basic residues" evidence="3">
    <location>
        <begin position="281"/>
        <end position="290"/>
    </location>
</feature>
<dbReference type="PROSITE" id="PS50157">
    <property type="entry name" value="ZINC_FINGER_C2H2_2"/>
    <property type="match status" value="1"/>
</dbReference>
<feature type="compositionally biased region" description="Basic and acidic residues" evidence="3">
    <location>
        <begin position="505"/>
        <end position="514"/>
    </location>
</feature>
<reference evidence="7" key="1">
    <citation type="journal article" date="2017" name="BMC Genomics">
        <title>Gapless genome assembly of Colletotrichum higginsianum reveals chromosome structure and association of transposable elements with secondary metabolite gene clusters.</title>
        <authorList>
            <person name="Dallery J.-F."/>
            <person name="Lapalu N."/>
            <person name="Zampounis A."/>
            <person name="Pigne S."/>
            <person name="Luyten I."/>
            <person name="Amselem J."/>
            <person name="Wittenberg A.H.J."/>
            <person name="Zhou S."/>
            <person name="de Queiroz M.V."/>
            <person name="Robin G.P."/>
            <person name="Auger A."/>
            <person name="Hainaut M."/>
            <person name="Henrissat B."/>
            <person name="Kim K.-T."/>
            <person name="Lee Y.-H."/>
            <person name="Lespinet O."/>
            <person name="Schwartz D.C."/>
            <person name="Thon M.R."/>
            <person name="O'Connell R.J."/>
        </authorList>
    </citation>
    <scope>NUCLEOTIDE SEQUENCE [LARGE SCALE GENOMIC DNA]</scope>
    <source>
        <strain evidence="7">IMI 349063</strain>
    </source>
</reference>
<proteinExistence type="predicted"/>
<gene>
    <name evidence="6" type="ORF">CH63R_12300</name>
</gene>
<dbReference type="SMART" id="SM00355">
    <property type="entry name" value="ZnF_C2H2"/>
    <property type="match status" value="3"/>
</dbReference>
<evidence type="ECO:0000259" key="4">
    <source>
        <dbReference type="PROSITE" id="PS50157"/>
    </source>
</evidence>
<feature type="domain" description="C2H2-type" evidence="4">
    <location>
        <begin position="303"/>
        <end position="331"/>
    </location>
</feature>
<protein>
    <submittedName>
        <fullName evidence="6">Benzoate 4-monooxygenase cytochrome p450</fullName>
    </submittedName>
</protein>
<dbReference type="GO" id="GO:0004497">
    <property type="term" value="F:monooxygenase activity"/>
    <property type="evidence" value="ECO:0007669"/>
    <property type="project" value="UniProtKB-KW"/>
</dbReference>
<dbReference type="PANTHER" id="PTHR35391:SF3">
    <property type="entry name" value="FINGER DOMAIN PROTEIN, PUTATIVE (AFU_ORTHOLOGUE AFUA_8G04300)-RELATED"/>
    <property type="match status" value="1"/>
</dbReference>
<evidence type="ECO:0000259" key="5">
    <source>
        <dbReference type="PROSITE" id="PS51253"/>
    </source>
</evidence>
<keyword evidence="2" id="KW-0479">Metal-binding</keyword>
<dbReference type="GO" id="GO:0003677">
    <property type="term" value="F:DNA binding"/>
    <property type="evidence" value="ECO:0007669"/>
    <property type="project" value="UniProtKB-KW"/>
</dbReference>
<evidence type="ECO:0000313" key="7">
    <source>
        <dbReference type="Proteomes" id="UP000092177"/>
    </source>
</evidence>
<dbReference type="KEGG" id="chig:CH63R_12300"/>
<feature type="compositionally biased region" description="Polar residues" evidence="3">
    <location>
        <begin position="1"/>
        <end position="10"/>
    </location>
</feature>
<evidence type="ECO:0000256" key="3">
    <source>
        <dbReference type="SAM" id="MobiDB-lite"/>
    </source>
</evidence>
<name>A0A1B7XTU4_COLHI</name>
<feature type="region of interest" description="Disordered" evidence="3">
    <location>
        <begin position="1"/>
        <end position="29"/>
    </location>
</feature>
<dbReference type="PROSITE" id="PS00028">
    <property type="entry name" value="ZINC_FINGER_C2H2_1"/>
    <property type="match status" value="1"/>
</dbReference>
<dbReference type="VEuPathDB" id="FungiDB:CH63R_12300"/>
<keyword evidence="2" id="KW-0863">Zinc-finger</keyword>
<dbReference type="RefSeq" id="XP_018151691.1">
    <property type="nucleotide sequence ID" value="XM_018307274.1"/>
</dbReference>
<comment type="caution">
    <text evidence="6">The sequence shown here is derived from an EMBL/GenBank/DDBJ whole genome shotgun (WGS) entry which is preliminary data.</text>
</comment>
<feature type="region of interest" description="Disordered" evidence="3">
    <location>
        <begin position="490"/>
        <end position="515"/>
    </location>
</feature>
<keyword evidence="7" id="KW-1185">Reference proteome</keyword>
<dbReference type="Pfam" id="PF03221">
    <property type="entry name" value="HTH_Tnp_Tc5"/>
    <property type="match status" value="1"/>
</dbReference>
<keyword evidence="6" id="KW-0560">Oxidoreductase</keyword>
<dbReference type="Gene3D" id="3.30.160.60">
    <property type="entry name" value="Classic Zinc Finger"/>
    <property type="match status" value="1"/>
</dbReference>
<dbReference type="AlphaFoldDB" id="A0A1B7XTU4"/>
<evidence type="ECO:0000256" key="1">
    <source>
        <dbReference type="ARBA" id="ARBA00023125"/>
    </source>
</evidence>
<feature type="compositionally biased region" description="Basic and acidic residues" evidence="3">
    <location>
        <begin position="152"/>
        <end position="163"/>
    </location>
</feature>
<dbReference type="InterPro" id="IPR013087">
    <property type="entry name" value="Znf_C2H2_type"/>
</dbReference>
<feature type="region of interest" description="Disordered" evidence="3">
    <location>
        <begin position="148"/>
        <end position="211"/>
    </location>
</feature>
<feature type="compositionally biased region" description="Low complexity" evidence="3">
    <location>
        <begin position="243"/>
        <end position="270"/>
    </location>
</feature>
<keyword evidence="2" id="KW-0862">Zinc</keyword>
<accession>A0A1B7XTU4</accession>
<evidence type="ECO:0000313" key="6">
    <source>
        <dbReference type="EMBL" id="OBR03173.1"/>
    </source>
</evidence>
<keyword evidence="1" id="KW-0238">DNA-binding</keyword>
<dbReference type="GO" id="GO:0008270">
    <property type="term" value="F:zinc ion binding"/>
    <property type="evidence" value="ECO:0007669"/>
    <property type="project" value="UniProtKB-KW"/>
</dbReference>
<feature type="region of interest" description="Disordered" evidence="3">
    <location>
        <begin position="225"/>
        <end position="300"/>
    </location>
</feature>
<dbReference type="Proteomes" id="UP000092177">
    <property type="component" value="Chromosome 9"/>
</dbReference>
<dbReference type="OrthoDB" id="10056939at2759"/>
<evidence type="ECO:0000256" key="2">
    <source>
        <dbReference type="PROSITE-ProRule" id="PRU00042"/>
    </source>
</evidence>
<dbReference type="InterPro" id="IPR006600">
    <property type="entry name" value="HTH_CenpB_DNA-bd_dom"/>
</dbReference>
<sequence length="614" mass="67655">MMPNLQSSSAKDAASESLAPTADNAMSNDDAVLGQPEITFPRDNELRGQCSFDCLGLDTFMDFAPDQPEPDSLSGSAAHGTWLEMISDSGIINPCSPTGTSGQVWPPISTTAAPLIRDTEESWIIAGTPNSGDHVSSDFQWASPWLTGRPTDLTDQHGPDTRHTLPRRRSRYRYLQSGRQAVPIPMSASSPTEGLDPMQRWRQSPPQDEPASLAAIRDALTETRHRTEGHGNGASPTYAHTNSGTSLESGGSSSSVPSAGSAWSAISGASRGRHSSLDRGRRGRIAKKRPSASQKNAKDPRPFKCTFCCDSFKTKYDWARHEKSRHLNLESWICAPRGGSILSPATGQFHCVYCNALNPSDEHLDSHNHSACHDRPIGARSFGRKDHLVQHLKVMHKLSEMPQFEDWKAETMDISSRCGFCDRVLLTWNERSGHLADHFRKGMSMKEWKGEHGFSPSVAQHVAHALPPYLIASESLSVVPFSATSQTTRDHFDQISSRSRGAWKSKAEAAKDGDGQDAAALQSEVIISSRAATSKAFTEILEQHLKHFVREHLSHGLDPSDEMLRQESRRVIYDCDDEWNQTVADNSEWLARFRRQHGFVPVGNDGRDNAGKDT</sequence>
<organism evidence="6 7">
    <name type="scientific">Colletotrichum higginsianum (strain IMI 349063)</name>
    <name type="common">Crucifer anthracnose fungus</name>
    <dbReference type="NCBI Taxonomy" id="759273"/>
    <lineage>
        <taxon>Eukaryota</taxon>
        <taxon>Fungi</taxon>
        <taxon>Dikarya</taxon>
        <taxon>Ascomycota</taxon>
        <taxon>Pezizomycotina</taxon>
        <taxon>Sordariomycetes</taxon>
        <taxon>Hypocreomycetidae</taxon>
        <taxon>Glomerellales</taxon>
        <taxon>Glomerellaceae</taxon>
        <taxon>Colletotrichum</taxon>
        <taxon>Colletotrichum destructivum species complex</taxon>
    </lineage>
</organism>
<keyword evidence="6" id="KW-0503">Monooxygenase</keyword>
<feature type="domain" description="HTH CENPB-type" evidence="5">
    <location>
        <begin position="529"/>
        <end position="603"/>
    </location>
</feature>
<dbReference type="PROSITE" id="PS51253">
    <property type="entry name" value="HTH_CENPB"/>
    <property type="match status" value="1"/>
</dbReference>
<dbReference type="GeneID" id="28871381"/>
<dbReference type="PANTHER" id="PTHR35391">
    <property type="entry name" value="C2H2-TYPE DOMAIN-CONTAINING PROTEIN-RELATED"/>
    <property type="match status" value="1"/>
</dbReference>
<dbReference type="EMBL" id="LTAN01000009">
    <property type="protein sequence ID" value="OBR03173.1"/>
    <property type="molecule type" value="Genomic_DNA"/>
</dbReference>